<dbReference type="Proteomes" id="UP000015101">
    <property type="component" value="Unassembled WGS sequence"/>
</dbReference>
<reference evidence="2 4" key="2">
    <citation type="journal article" date="2013" name="Nature">
        <title>Insights into bilaterian evolution from three spiralian genomes.</title>
        <authorList>
            <person name="Simakov O."/>
            <person name="Marletaz F."/>
            <person name="Cho S.J."/>
            <person name="Edsinger-Gonzales E."/>
            <person name="Havlak P."/>
            <person name="Hellsten U."/>
            <person name="Kuo D.H."/>
            <person name="Larsson T."/>
            <person name="Lv J."/>
            <person name="Arendt D."/>
            <person name="Savage R."/>
            <person name="Osoegawa K."/>
            <person name="de Jong P."/>
            <person name="Grimwood J."/>
            <person name="Chapman J.A."/>
            <person name="Shapiro H."/>
            <person name="Aerts A."/>
            <person name="Otillar R.P."/>
            <person name="Terry A.Y."/>
            <person name="Boore J.L."/>
            <person name="Grigoriev I.V."/>
            <person name="Lindberg D.R."/>
            <person name="Seaver E.C."/>
            <person name="Weisblat D.A."/>
            <person name="Putnam N.H."/>
            <person name="Rokhsar D.S."/>
        </authorList>
    </citation>
    <scope>NUCLEOTIDE SEQUENCE</scope>
</reference>
<dbReference type="InParanoid" id="T1EQH6"/>
<gene>
    <name evidence="3" type="primary">20198826</name>
    <name evidence="2" type="ORF">HELRODRAFT_160610</name>
</gene>
<evidence type="ECO:0000256" key="1">
    <source>
        <dbReference type="SAM" id="MobiDB-lite"/>
    </source>
</evidence>
<dbReference type="AlphaFoldDB" id="T1EQH6"/>
<keyword evidence="4" id="KW-1185">Reference proteome</keyword>
<evidence type="ECO:0000313" key="4">
    <source>
        <dbReference type="Proteomes" id="UP000015101"/>
    </source>
</evidence>
<evidence type="ECO:0000313" key="3">
    <source>
        <dbReference type="EnsemblMetazoa" id="HelroP160610"/>
    </source>
</evidence>
<dbReference type="KEGG" id="hro:HELRODRAFT_160610"/>
<dbReference type="RefSeq" id="XP_009015808.1">
    <property type="nucleotide sequence ID" value="XM_009017560.1"/>
</dbReference>
<proteinExistence type="predicted"/>
<reference evidence="3" key="3">
    <citation type="submission" date="2015-06" db="UniProtKB">
        <authorList>
            <consortium name="EnsemblMetazoa"/>
        </authorList>
    </citation>
    <scope>IDENTIFICATION</scope>
</reference>
<reference evidence="4" key="1">
    <citation type="submission" date="2012-12" db="EMBL/GenBank/DDBJ databases">
        <authorList>
            <person name="Hellsten U."/>
            <person name="Grimwood J."/>
            <person name="Chapman J.A."/>
            <person name="Shapiro H."/>
            <person name="Aerts A."/>
            <person name="Otillar R.P."/>
            <person name="Terry A.Y."/>
            <person name="Boore J.L."/>
            <person name="Simakov O."/>
            <person name="Marletaz F."/>
            <person name="Cho S.-J."/>
            <person name="Edsinger-Gonzales E."/>
            <person name="Havlak P."/>
            <person name="Kuo D.-H."/>
            <person name="Larsson T."/>
            <person name="Lv J."/>
            <person name="Arendt D."/>
            <person name="Savage R."/>
            <person name="Osoegawa K."/>
            <person name="de Jong P."/>
            <person name="Lindberg D.R."/>
            <person name="Seaver E.C."/>
            <person name="Weisblat D.A."/>
            <person name="Putnam N.H."/>
            <person name="Grigoriev I.V."/>
            <person name="Rokhsar D.S."/>
        </authorList>
    </citation>
    <scope>NUCLEOTIDE SEQUENCE</scope>
</reference>
<protein>
    <submittedName>
        <fullName evidence="2 3">Uncharacterized protein</fullName>
    </submittedName>
</protein>
<feature type="region of interest" description="Disordered" evidence="1">
    <location>
        <begin position="59"/>
        <end position="102"/>
    </location>
</feature>
<organism evidence="3 4">
    <name type="scientific">Helobdella robusta</name>
    <name type="common">Californian leech</name>
    <dbReference type="NCBI Taxonomy" id="6412"/>
    <lineage>
        <taxon>Eukaryota</taxon>
        <taxon>Metazoa</taxon>
        <taxon>Spiralia</taxon>
        <taxon>Lophotrochozoa</taxon>
        <taxon>Annelida</taxon>
        <taxon>Clitellata</taxon>
        <taxon>Hirudinea</taxon>
        <taxon>Rhynchobdellida</taxon>
        <taxon>Glossiphoniidae</taxon>
        <taxon>Helobdella</taxon>
    </lineage>
</organism>
<name>T1EQH6_HELRO</name>
<evidence type="ECO:0000313" key="2">
    <source>
        <dbReference type="EMBL" id="ESO06440.1"/>
    </source>
</evidence>
<feature type="compositionally biased region" description="Basic and acidic residues" evidence="1">
    <location>
        <begin position="70"/>
        <end position="102"/>
    </location>
</feature>
<sequence>MDLYEHYGLKPYYDVSTFESATETLDMLTCNGGMHAHMQWWDACSHAMVFKNMAFPDCDSQSRRNVRRREKSEQKGRQTLDCPRMETEKHERNKRSKDLHLI</sequence>
<dbReference type="CTD" id="20198826"/>
<dbReference type="GeneID" id="20198826"/>
<dbReference type="EMBL" id="AMQM01000635">
    <property type="status" value="NOT_ANNOTATED_CDS"/>
    <property type="molecule type" value="Genomic_DNA"/>
</dbReference>
<accession>T1EQH6</accession>
<dbReference type="HOGENOM" id="CLU_2280401_0_0_1"/>
<dbReference type="EnsemblMetazoa" id="HelroT160610">
    <property type="protein sequence ID" value="HelroP160610"/>
    <property type="gene ID" value="HelroG160610"/>
</dbReference>
<dbReference type="EMBL" id="KB096324">
    <property type="protein sequence ID" value="ESO06440.1"/>
    <property type="molecule type" value="Genomic_DNA"/>
</dbReference>